<dbReference type="Proteomes" id="UP000596661">
    <property type="component" value="Chromosome 6"/>
</dbReference>
<accession>A0A803PT70</accession>
<proteinExistence type="predicted"/>
<reference evidence="2" key="1">
    <citation type="submission" date="2018-11" db="EMBL/GenBank/DDBJ databases">
        <authorList>
            <person name="Grassa J C."/>
        </authorList>
    </citation>
    <scope>NUCLEOTIDE SEQUENCE [LARGE SCALE GENOMIC DNA]</scope>
</reference>
<dbReference type="EnsemblPlants" id="evm.model.06.1127">
    <property type="protein sequence ID" value="cds.evm.model.06.1127"/>
    <property type="gene ID" value="evm.TU.06.1127"/>
</dbReference>
<keyword evidence="3" id="KW-1185">Reference proteome</keyword>
<reference evidence="2" key="2">
    <citation type="submission" date="2021-03" db="UniProtKB">
        <authorList>
            <consortium name="EnsemblPlants"/>
        </authorList>
    </citation>
    <scope>IDENTIFICATION</scope>
</reference>
<dbReference type="AlphaFoldDB" id="A0A803PT70"/>
<organism evidence="2 3">
    <name type="scientific">Cannabis sativa</name>
    <name type="common">Hemp</name>
    <name type="synonym">Marijuana</name>
    <dbReference type="NCBI Taxonomy" id="3483"/>
    <lineage>
        <taxon>Eukaryota</taxon>
        <taxon>Viridiplantae</taxon>
        <taxon>Streptophyta</taxon>
        <taxon>Embryophyta</taxon>
        <taxon>Tracheophyta</taxon>
        <taxon>Spermatophyta</taxon>
        <taxon>Magnoliopsida</taxon>
        <taxon>eudicotyledons</taxon>
        <taxon>Gunneridae</taxon>
        <taxon>Pentapetalae</taxon>
        <taxon>rosids</taxon>
        <taxon>fabids</taxon>
        <taxon>Rosales</taxon>
        <taxon>Cannabaceae</taxon>
        <taxon>Cannabis</taxon>
    </lineage>
</organism>
<dbReference type="EMBL" id="UZAU01000590">
    <property type="status" value="NOT_ANNOTATED_CDS"/>
    <property type="molecule type" value="Genomic_DNA"/>
</dbReference>
<name>A0A803PT70_CANSA</name>
<sequence>MAYIVLLLELPKSRLEMMRSLYLAACRIWRRRKGLSAGTRPVRVQLMMFHSRLGLEAKLLRDLLALCLHLKAERSSWGTFRLAHKTSEGQGGQDFSWWKFGRSSLPPPLLQPAPAGQPVIQPVGQGTPRPDRRGESFARKRVAEAVNRRIERALPFMDEDQLAVHEACCMWLAGLGCCCEGLAGHSILKGRMGDHCYDFDTDVVFFFYFQALMKLSLAHDGSLGSSDALWDQVKTLEASFVVKDKAISKLEALLAERQRMVYGLETMLGARNTDNTTQATFISGLKFDLDEHKEKLRKALDGQQAIREDEAFVKRMLARGKALFESQIEADQVLTYPEGSSSENHDEGLAKQPMESCGQIDVQKGLNLVFVCFYSPGVDNEAKEFFQAYTKGAFQGAELHVVAAKDFETLA</sequence>
<evidence type="ECO:0000313" key="3">
    <source>
        <dbReference type="Proteomes" id="UP000596661"/>
    </source>
</evidence>
<evidence type="ECO:0000313" key="2">
    <source>
        <dbReference type="EnsemblPlants" id="cds.evm.model.06.1127"/>
    </source>
</evidence>
<protein>
    <submittedName>
        <fullName evidence="2">Uncharacterized protein</fullName>
    </submittedName>
</protein>
<dbReference type="Gramene" id="evm.model.06.1127">
    <property type="protein sequence ID" value="cds.evm.model.06.1127"/>
    <property type="gene ID" value="evm.TU.06.1127"/>
</dbReference>
<evidence type="ECO:0000256" key="1">
    <source>
        <dbReference type="SAM" id="MobiDB-lite"/>
    </source>
</evidence>
<feature type="region of interest" description="Disordered" evidence="1">
    <location>
        <begin position="117"/>
        <end position="137"/>
    </location>
</feature>